<sequence length="693" mass="80073">MGNCSSNEIIRIADTSHAMKKNPNPYNLGIDTSPKLFHSTGVKNEVKPKSFSMDNANAPTLQTMTFTMNGIKLSYLLNQFVKDCGERRALRKRTTANVCKKYIKPKTKRYGLSYCDMILEKAKSDCKLDGVVGTATVFISHAWQENFLDVLEALGDQFKDEPNKIVWFDIFSYNQQDTVNLSNEWYASTFMDAIKEIGNTVLIMPSWNACIPLQRAWCYYELYCTAISKAKFEVAMSNLEKRSFIEKCKNDPKEVIIEMLCMVNTADSKASKPEEEELIHEFMGDKVGFVKADSTVFGTLRDWVLEVGLEEMNAVDKFSPDEVKLNNLVGILYQHKGEYEKAEILLKDCFLKNETTLGCDHLVTLTSMNNLAEIYDRQGKDDEAERLWNDCLSKCQLVLGLYQPITLISFYNLSELYRRRGHYEKAEELFNAKAEPFRRQSSSNPIPDFGWLIFKMNFVPFRAHHSESDSERDEFLGTNKSAPLECLKRFAQQFDFAEEYDKAETLYKHCFWYSEMVFGLDNPTTLEIMCGLANLYHSEKKYIKAEQFHMSCLSKRKTVLGPDHPATFNSVNDLAETYQAQYKYDKAKHAFKDCLAKRELILGPDHPDTLKSLRNLARLYQRYGKIDKAEKLYKECLSKCDTVLGHDHYETWSCSFELSILCLSQMRFCKAKALERKYPDYRLDYSESSQFEV</sequence>
<dbReference type="PANTHER" id="PTHR46082:SF6">
    <property type="entry name" value="AAA+ ATPASE DOMAIN-CONTAINING PROTEIN-RELATED"/>
    <property type="match status" value="1"/>
</dbReference>
<name>A0AAD3D4X5_9STRA</name>
<proteinExistence type="predicted"/>
<dbReference type="PANTHER" id="PTHR46082">
    <property type="entry name" value="ATP/GTP-BINDING PROTEIN-RELATED"/>
    <property type="match status" value="1"/>
</dbReference>
<dbReference type="AlphaFoldDB" id="A0AAD3D4X5"/>
<keyword evidence="2" id="KW-1185">Reference proteome</keyword>
<dbReference type="InterPro" id="IPR019734">
    <property type="entry name" value="TPR_rpt"/>
</dbReference>
<dbReference type="Proteomes" id="UP001054902">
    <property type="component" value="Unassembled WGS sequence"/>
</dbReference>
<gene>
    <name evidence="1" type="ORF">CTEN210_14299</name>
</gene>
<dbReference type="EMBL" id="BLLK01000058">
    <property type="protein sequence ID" value="GFH57823.1"/>
    <property type="molecule type" value="Genomic_DNA"/>
</dbReference>
<evidence type="ECO:0008006" key="3">
    <source>
        <dbReference type="Google" id="ProtNLM"/>
    </source>
</evidence>
<evidence type="ECO:0000313" key="1">
    <source>
        <dbReference type="EMBL" id="GFH57823.1"/>
    </source>
</evidence>
<comment type="caution">
    <text evidence="1">The sequence shown here is derived from an EMBL/GenBank/DDBJ whole genome shotgun (WGS) entry which is preliminary data.</text>
</comment>
<dbReference type="InterPro" id="IPR011990">
    <property type="entry name" value="TPR-like_helical_dom_sf"/>
</dbReference>
<dbReference type="Pfam" id="PF13374">
    <property type="entry name" value="TPR_10"/>
    <property type="match status" value="1"/>
</dbReference>
<accession>A0AAD3D4X5</accession>
<dbReference type="Gene3D" id="1.25.40.10">
    <property type="entry name" value="Tetratricopeptide repeat domain"/>
    <property type="match status" value="2"/>
</dbReference>
<organism evidence="1 2">
    <name type="scientific">Chaetoceros tenuissimus</name>
    <dbReference type="NCBI Taxonomy" id="426638"/>
    <lineage>
        <taxon>Eukaryota</taxon>
        <taxon>Sar</taxon>
        <taxon>Stramenopiles</taxon>
        <taxon>Ochrophyta</taxon>
        <taxon>Bacillariophyta</taxon>
        <taxon>Coscinodiscophyceae</taxon>
        <taxon>Chaetocerotophycidae</taxon>
        <taxon>Chaetocerotales</taxon>
        <taxon>Chaetocerotaceae</taxon>
        <taxon>Chaetoceros</taxon>
    </lineage>
</organism>
<reference evidence="1 2" key="1">
    <citation type="journal article" date="2021" name="Sci. Rep.">
        <title>The genome of the diatom Chaetoceros tenuissimus carries an ancient integrated fragment of an extant virus.</title>
        <authorList>
            <person name="Hongo Y."/>
            <person name="Kimura K."/>
            <person name="Takaki Y."/>
            <person name="Yoshida Y."/>
            <person name="Baba S."/>
            <person name="Kobayashi G."/>
            <person name="Nagasaki K."/>
            <person name="Hano T."/>
            <person name="Tomaru Y."/>
        </authorList>
    </citation>
    <scope>NUCLEOTIDE SEQUENCE [LARGE SCALE GENOMIC DNA]</scope>
    <source>
        <strain evidence="1 2">NIES-3715</strain>
    </source>
</reference>
<evidence type="ECO:0000313" key="2">
    <source>
        <dbReference type="Proteomes" id="UP001054902"/>
    </source>
</evidence>
<protein>
    <recommendedName>
        <fullName evidence="3">Kinesin light chain</fullName>
    </recommendedName>
</protein>
<dbReference type="InterPro" id="IPR053137">
    <property type="entry name" value="NLR-like"/>
</dbReference>
<dbReference type="SUPFAM" id="SSF48452">
    <property type="entry name" value="TPR-like"/>
    <property type="match status" value="2"/>
</dbReference>
<dbReference type="Pfam" id="PF13424">
    <property type="entry name" value="TPR_12"/>
    <property type="match status" value="2"/>
</dbReference>
<dbReference type="SMART" id="SM00028">
    <property type="entry name" value="TPR"/>
    <property type="match status" value="6"/>
</dbReference>